<reference evidence="1" key="1">
    <citation type="submission" date="2020-05" db="EMBL/GenBank/DDBJ databases">
        <authorList>
            <person name="Chiriac C."/>
            <person name="Salcher M."/>
            <person name="Ghai R."/>
            <person name="Kavagutti S V."/>
        </authorList>
    </citation>
    <scope>NUCLEOTIDE SEQUENCE</scope>
</reference>
<evidence type="ECO:0000313" key="1">
    <source>
        <dbReference type="EMBL" id="CAB4853269.1"/>
    </source>
</evidence>
<name>A0A6J7CAE1_9ZZZZ</name>
<dbReference type="AlphaFoldDB" id="A0A6J7CAE1"/>
<dbReference type="EMBL" id="CAFBIY010000226">
    <property type="protein sequence ID" value="CAB4853269.1"/>
    <property type="molecule type" value="Genomic_DNA"/>
</dbReference>
<accession>A0A6J7CAE1</accession>
<proteinExistence type="predicted"/>
<gene>
    <name evidence="1" type="ORF">UFOPK3267_02796</name>
</gene>
<sequence length="64" mass="6751">MLHECSTAQQRAGVRESTAEVRHPVGEHLLIVVEDCDVPAAGQLDGSVERMDSVVGVQPLAANA</sequence>
<organism evidence="1">
    <name type="scientific">freshwater metagenome</name>
    <dbReference type="NCBI Taxonomy" id="449393"/>
    <lineage>
        <taxon>unclassified sequences</taxon>
        <taxon>metagenomes</taxon>
        <taxon>ecological metagenomes</taxon>
    </lineage>
</organism>
<protein>
    <submittedName>
        <fullName evidence="1">Unannotated protein</fullName>
    </submittedName>
</protein>